<keyword evidence="5 6" id="KW-0694">RNA-binding</keyword>
<feature type="binding site" evidence="6">
    <location>
        <position position="266"/>
    </location>
    <ligand>
        <name>S-adenosyl-L-methionine</name>
        <dbReference type="ChEBI" id="CHEBI:59789"/>
    </ligand>
</feature>
<dbReference type="Gene3D" id="3.30.70.1170">
    <property type="entry name" value="Sun protein, domain 3"/>
    <property type="match status" value="1"/>
</dbReference>
<dbReference type="PROSITE" id="PS51686">
    <property type="entry name" value="SAM_MT_RSMB_NOP"/>
    <property type="match status" value="1"/>
</dbReference>
<dbReference type="Proteomes" id="UP000239724">
    <property type="component" value="Unassembled WGS sequence"/>
</dbReference>
<evidence type="ECO:0000259" key="7">
    <source>
        <dbReference type="PROSITE" id="PS51686"/>
    </source>
</evidence>
<dbReference type="InterPro" id="IPR023267">
    <property type="entry name" value="RCMT"/>
</dbReference>
<dbReference type="EMBL" id="NHRY01000172">
    <property type="protein sequence ID" value="PPQ32227.1"/>
    <property type="molecule type" value="Genomic_DNA"/>
</dbReference>
<evidence type="ECO:0000256" key="3">
    <source>
        <dbReference type="ARBA" id="ARBA00022679"/>
    </source>
</evidence>
<evidence type="ECO:0000256" key="2">
    <source>
        <dbReference type="ARBA" id="ARBA00022603"/>
    </source>
</evidence>
<dbReference type="PROSITE" id="PS01153">
    <property type="entry name" value="NOL1_NOP2_SUN"/>
    <property type="match status" value="1"/>
</dbReference>
<evidence type="ECO:0000256" key="1">
    <source>
        <dbReference type="ARBA" id="ARBA00007494"/>
    </source>
</evidence>
<dbReference type="SUPFAM" id="SSF53335">
    <property type="entry name" value="S-adenosyl-L-methionine-dependent methyltransferases"/>
    <property type="match status" value="1"/>
</dbReference>
<dbReference type="CDD" id="cd02440">
    <property type="entry name" value="AdoMet_MTases"/>
    <property type="match status" value="1"/>
</dbReference>
<dbReference type="GO" id="GO:0001510">
    <property type="term" value="P:RNA methylation"/>
    <property type="evidence" value="ECO:0007669"/>
    <property type="project" value="InterPro"/>
</dbReference>
<dbReference type="OrthoDB" id="9810297at2"/>
<dbReference type="GO" id="GO:0008173">
    <property type="term" value="F:RNA methyltransferase activity"/>
    <property type="evidence" value="ECO:0007669"/>
    <property type="project" value="InterPro"/>
</dbReference>
<feature type="active site" description="Nucleophile" evidence="6">
    <location>
        <position position="365"/>
    </location>
</feature>
<dbReference type="Gene3D" id="3.40.50.150">
    <property type="entry name" value="Vaccinia Virus protein VP39"/>
    <property type="match status" value="1"/>
</dbReference>
<dbReference type="InterPro" id="IPR054728">
    <property type="entry name" value="RsmB-like_ferredoxin"/>
</dbReference>
<reference evidence="8 9" key="1">
    <citation type="journal article" date="2018" name="Arch. Microbiol.">
        <title>New insights into the metabolic potential of the phototrophic purple bacterium Rhodopila globiformis DSM 161(T) from its draft genome sequence and evidence for a vanadium-dependent nitrogenase.</title>
        <authorList>
            <person name="Imhoff J.F."/>
            <person name="Rahn T."/>
            <person name="Kunzel S."/>
            <person name="Neulinger S.C."/>
        </authorList>
    </citation>
    <scope>NUCLEOTIDE SEQUENCE [LARGE SCALE GENOMIC DNA]</scope>
    <source>
        <strain evidence="8 9">DSM 161</strain>
    </source>
</reference>
<keyword evidence="2 6" id="KW-0489">Methyltransferase</keyword>
<dbReference type="InterPro" id="IPR029063">
    <property type="entry name" value="SAM-dependent_MTases_sf"/>
</dbReference>
<keyword evidence="3 6" id="KW-0808">Transferase</keyword>
<comment type="caution">
    <text evidence="8">The sequence shown here is derived from an EMBL/GenBank/DDBJ whole genome shotgun (WGS) entry which is preliminary data.</text>
</comment>
<evidence type="ECO:0000256" key="5">
    <source>
        <dbReference type="ARBA" id="ARBA00022884"/>
    </source>
</evidence>
<name>A0A2S6NC95_RHOGL</name>
<feature type="binding site" evidence="6">
    <location>
        <position position="312"/>
    </location>
    <ligand>
        <name>S-adenosyl-L-methionine</name>
        <dbReference type="ChEBI" id="CHEBI:59789"/>
    </ligand>
</feature>
<sequence length="429" mass="46586">MTPAARIAAAIDLLTVVEGAPKRPADAVANDFFRSRRYIGSGDRRAISDRVWRVLRARRRLGWWLGDAPATPRLLVAASLLLEGWAMSGIAQSFSGGQFAPPALDRAERAVAARLEGHTLDHPAMPDAVMLEVPDWLLPRLQSRFGAALTAELAALSEPATLDLRVNLLKGDCDQARAALAAEGWDAKPTPFSPWGLRIEGRRPVTDGPAFRSGLIEIQDEGSQLVALMVGAAPGMRVVDWCAGAGGKTLALAAMMQNRGQVVACDVSAPRLEGAVRRLRRAEVHNVERHLVTAGDKWLKRRAGTFDRVLVDAPCSGTGTWRRNPDARLRLKETDLCELLPKQAMILDDAQSLVRKGGRLVYATCSLLEEENEAQVSGFLLRHPEFALVPLARAWPLPQPAPGSGDVLFLTPARHRTDGFFAAVLERVA</sequence>
<dbReference type="Pfam" id="PF01189">
    <property type="entry name" value="Methyltr_RsmB-F"/>
    <property type="match status" value="1"/>
</dbReference>
<protein>
    <submittedName>
        <fullName evidence="8">rRNA cytosine-C5-methylase</fullName>
    </submittedName>
</protein>
<evidence type="ECO:0000256" key="6">
    <source>
        <dbReference type="PROSITE-ProRule" id="PRU01023"/>
    </source>
</evidence>
<dbReference type="InterPro" id="IPR049560">
    <property type="entry name" value="MeTrfase_RsmB-F_NOP2_cat"/>
</dbReference>
<gene>
    <name evidence="8" type="ORF">CCS01_15890</name>
</gene>
<feature type="domain" description="SAM-dependent MTase RsmB/NOP-type" evidence="7">
    <location>
        <begin position="152"/>
        <end position="428"/>
    </location>
</feature>
<dbReference type="GO" id="GO:0003723">
    <property type="term" value="F:RNA binding"/>
    <property type="evidence" value="ECO:0007669"/>
    <property type="project" value="UniProtKB-UniRule"/>
</dbReference>
<keyword evidence="9" id="KW-1185">Reference proteome</keyword>
<organism evidence="8 9">
    <name type="scientific">Rhodopila globiformis</name>
    <name type="common">Rhodopseudomonas globiformis</name>
    <dbReference type="NCBI Taxonomy" id="1071"/>
    <lineage>
        <taxon>Bacteria</taxon>
        <taxon>Pseudomonadati</taxon>
        <taxon>Pseudomonadota</taxon>
        <taxon>Alphaproteobacteria</taxon>
        <taxon>Acetobacterales</taxon>
        <taxon>Acetobacteraceae</taxon>
        <taxon>Rhodopila</taxon>
    </lineage>
</organism>
<dbReference type="InterPro" id="IPR001678">
    <property type="entry name" value="MeTrfase_RsmB-F_NOP2_dom"/>
</dbReference>
<dbReference type="InterPro" id="IPR018314">
    <property type="entry name" value="RsmB/NOL1/NOP2-like_CS"/>
</dbReference>
<dbReference type="AlphaFoldDB" id="A0A2S6NC95"/>
<accession>A0A2S6NC95</accession>
<evidence type="ECO:0000313" key="9">
    <source>
        <dbReference type="Proteomes" id="UP000239724"/>
    </source>
</evidence>
<proteinExistence type="inferred from homology"/>
<dbReference type="RefSeq" id="WP_104519814.1">
    <property type="nucleotide sequence ID" value="NZ_NHRY01000172.1"/>
</dbReference>
<dbReference type="PANTHER" id="PTHR22807:SF53">
    <property type="entry name" value="RIBOSOMAL RNA SMALL SUBUNIT METHYLTRANSFERASE B-RELATED"/>
    <property type="match status" value="1"/>
</dbReference>
<evidence type="ECO:0000313" key="8">
    <source>
        <dbReference type="EMBL" id="PPQ32227.1"/>
    </source>
</evidence>
<comment type="caution">
    <text evidence="6">Lacks conserved residue(s) required for the propagation of feature annotation.</text>
</comment>
<dbReference type="PRINTS" id="PR02008">
    <property type="entry name" value="RCMTFAMILY"/>
</dbReference>
<comment type="similarity">
    <text evidence="1 6">Belongs to the class I-like SAM-binding methyltransferase superfamily. RsmB/NOP family.</text>
</comment>
<evidence type="ECO:0000256" key="4">
    <source>
        <dbReference type="ARBA" id="ARBA00022691"/>
    </source>
</evidence>
<dbReference type="Pfam" id="PF22458">
    <property type="entry name" value="RsmF-B_ferredox"/>
    <property type="match status" value="1"/>
</dbReference>
<keyword evidence="4 6" id="KW-0949">S-adenosyl-L-methionine</keyword>
<dbReference type="PANTHER" id="PTHR22807">
    <property type="entry name" value="NOP2 YEAST -RELATED NOL1/NOP2/FMU SUN DOMAIN-CONTAINING"/>
    <property type="match status" value="1"/>
</dbReference>